<evidence type="ECO:0000256" key="2">
    <source>
        <dbReference type="ARBA" id="ARBA00010756"/>
    </source>
</evidence>
<dbReference type="GO" id="GO:0048046">
    <property type="term" value="C:apoplast"/>
    <property type="evidence" value="ECO:0007669"/>
    <property type="project" value="TreeGrafter"/>
</dbReference>
<dbReference type="GO" id="GO:0005960">
    <property type="term" value="C:glycine cleavage complex"/>
    <property type="evidence" value="ECO:0007669"/>
    <property type="project" value="TreeGrafter"/>
</dbReference>
<dbReference type="EMBL" id="JALJOQ010000020">
    <property type="protein sequence ID" value="KAK9809402.1"/>
    <property type="molecule type" value="Genomic_DNA"/>
</dbReference>
<organism evidence="11 12">
    <name type="scientific">Symbiochloris irregularis</name>
    <dbReference type="NCBI Taxonomy" id="706552"/>
    <lineage>
        <taxon>Eukaryota</taxon>
        <taxon>Viridiplantae</taxon>
        <taxon>Chlorophyta</taxon>
        <taxon>core chlorophytes</taxon>
        <taxon>Trebouxiophyceae</taxon>
        <taxon>Trebouxiales</taxon>
        <taxon>Trebouxiaceae</taxon>
        <taxon>Symbiochloris</taxon>
    </lineage>
</organism>
<dbReference type="GO" id="GO:0030170">
    <property type="term" value="F:pyridoxal phosphate binding"/>
    <property type="evidence" value="ECO:0007669"/>
    <property type="project" value="TreeGrafter"/>
</dbReference>
<dbReference type="GO" id="GO:0005739">
    <property type="term" value="C:mitochondrion"/>
    <property type="evidence" value="ECO:0007669"/>
    <property type="project" value="UniProtKB-SubCell"/>
</dbReference>
<dbReference type="Proteomes" id="UP001465755">
    <property type="component" value="Unassembled WGS sequence"/>
</dbReference>
<dbReference type="CDD" id="cd00613">
    <property type="entry name" value="GDC-P"/>
    <property type="match status" value="2"/>
</dbReference>
<dbReference type="InterPro" id="IPR015422">
    <property type="entry name" value="PyrdxlP-dep_Trfase_small"/>
</dbReference>
<evidence type="ECO:0000313" key="12">
    <source>
        <dbReference type="Proteomes" id="UP001465755"/>
    </source>
</evidence>
<evidence type="ECO:0000256" key="7">
    <source>
        <dbReference type="PIRSR" id="PIRSR603437-50"/>
    </source>
</evidence>
<comment type="subcellular location">
    <subcellularLocation>
        <location evidence="8">Mitochondrion</location>
    </subcellularLocation>
</comment>
<keyword evidence="8" id="KW-0809">Transit peptide</keyword>
<proteinExistence type="inferred from homology"/>
<dbReference type="InterPro" id="IPR003437">
    <property type="entry name" value="GcvP"/>
</dbReference>
<dbReference type="EC" id="1.4.4.2" evidence="8"/>
<dbReference type="GO" id="GO:0009941">
    <property type="term" value="C:chloroplast envelope"/>
    <property type="evidence" value="ECO:0007669"/>
    <property type="project" value="TreeGrafter"/>
</dbReference>
<dbReference type="AlphaFoldDB" id="A0AAW1PKN4"/>
<evidence type="ECO:0000259" key="9">
    <source>
        <dbReference type="Pfam" id="PF02347"/>
    </source>
</evidence>
<keyword evidence="12" id="KW-1185">Reference proteome</keyword>
<name>A0AAW1PKN4_9CHLO</name>
<dbReference type="FunFam" id="3.90.1150.10:FF:000007">
    <property type="entry name" value="Glycine dehydrogenase (decarboxylating), mitochondrial"/>
    <property type="match status" value="1"/>
</dbReference>
<dbReference type="PANTHER" id="PTHR11773:SF1">
    <property type="entry name" value="GLYCINE DEHYDROGENASE (DECARBOXYLATING), MITOCHONDRIAL"/>
    <property type="match status" value="1"/>
</dbReference>
<reference evidence="11 12" key="1">
    <citation type="journal article" date="2024" name="Nat. Commun.">
        <title>Phylogenomics reveals the evolutionary origins of lichenization in chlorophyte algae.</title>
        <authorList>
            <person name="Puginier C."/>
            <person name="Libourel C."/>
            <person name="Otte J."/>
            <person name="Skaloud P."/>
            <person name="Haon M."/>
            <person name="Grisel S."/>
            <person name="Petersen M."/>
            <person name="Berrin J.G."/>
            <person name="Delaux P.M."/>
            <person name="Dal Grande F."/>
            <person name="Keller J."/>
        </authorList>
    </citation>
    <scope>NUCLEOTIDE SEQUENCE [LARGE SCALE GENOMIC DNA]</scope>
    <source>
        <strain evidence="11 12">SAG 2036</strain>
    </source>
</reference>
<dbReference type="Gene3D" id="3.90.1150.10">
    <property type="entry name" value="Aspartate Aminotransferase, domain 1"/>
    <property type="match status" value="2"/>
</dbReference>
<comment type="similarity">
    <text evidence="2 8">Belongs to the GcvP family.</text>
</comment>
<comment type="function">
    <text evidence="8">The glycine cleavage system catalyzes the degradation of glycine.</text>
</comment>
<dbReference type="Pfam" id="PF02347">
    <property type="entry name" value="GDC-P"/>
    <property type="match status" value="2"/>
</dbReference>
<dbReference type="GO" id="GO:0019464">
    <property type="term" value="P:glycine decarboxylation via glycine cleavage system"/>
    <property type="evidence" value="ECO:0007669"/>
    <property type="project" value="TreeGrafter"/>
</dbReference>
<evidence type="ECO:0000259" key="10">
    <source>
        <dbReference type="Pfam" id="PF21478"/>
    </source>
</evidence>
<dbReference type="Pfam" id="PF21478">
    <property type="entry name" value="GcvP2_C"/>
    <property type="match status" value="1"/>
</dbReference>
<evidence type="ECO:0000256" key="8">
    <source>
        <dbReference type="RuleBase" id="RU364056"/>
    </source>
</evidence>
<evidence type="ECO:0000256" key="1">
    <source>
        <dbReference type="ARBA" id="ARBA00001933"/>
    </source>
</evidence>
<evidence type="ECO:0000256" key="4">
    <source>
        <dbReference type="ARBA" id="ARBA00023002"/>
    </source>
</evidence>
<dbReference type="HAMAP" id="MF_00711">
    <property type="entry name" value="GcvP"/>
    <property type="match status" value="1"/>
</dbReference>
<keyword evidence="3 7" id="KW-0663">Pyridoxal phosphate</keyword>
<keyword evidence="4 8" id="KW-0560">Oxidoreductase</keyword>
<feature type="modified residue" description="N6-(pyridoxal phosphate)lysine" evidence="7">
    <location>
        <position position="780"/>
    </location>
</feature>
<feature type="domain" description="Glycine cleavage system P-protein N-terminal" evidence="9">
    <location>
        <begin position="90"/>
        <end position="515"/>
    </location>
</feature>
<dbReference type="FunFam" id="3.40.640.10:FF:000007">
    <property type="entry name" value="glycine dehydrogenase (Decarboxylating), mitochondrial"/>
    <property type="match status" value="1"/>
</dbReference>
<keyword evidence="8" id="KW-0496">Mitochondrion</keyword>
<feature type="domain" description="Glycine cleavage system P-protein N-terminal" evidence="9">
    <location>
        <begin position="549"/>
        <end position="807"/>
    </location>
</feature>
<evidence type="ECO:0000256" key="5">
    <source>
        <dbReference type="ARBA" id="ARBA00046415"/>
    </source>
</evidence>
<dbReference type="PANTHER" id="PTHR11773">
    <property type="entry name" value="GLYCINE DEHYDROGENASE, DECARBOXYLATING"/>
    <property type="match status" value="1"/>
</dbReference>
<dbReference type="InterPro" id="IPR049316">
    <property type="entry name" value="GDC-P_C"/>
</dbReference>
<comment type="catalytic activity">
    <reaction evidence="6 8">
        <text>N(6)-[(R)-lipoyl]-L-lysyl-[glycine-cleavage complex H protein] + glycine + H(+) = N(6)-[(R)-S(8)-aminomethyldihydrolipoyl]-L-lysyl-[glycine-cleavage complex H protein] + CO2</text>
        <dbReference type="Rhea" id="RHEA:24304"/>
        <dbReference type="Rhea" id="RHEA-COMP:10494"/>
        <dbReference type="Rhea" id="RHEA-COMP:10495"/>
        <dbReference type="ChEBI" id="CHEBI:15378"/>
        <dbReference type="ChEBI" id="CHEBI:16526"/>
        <dbReference type="ChEBI" id="CHEBI:57305"/>
        <dbReference type="ChEBI" id="CHEBI:83099"/>
        <dbReference type="ChEBI" id="CHEBI:83143"/>
        <dbReference type="EC" id="1.4.4.2"/>
    </reaction>
</comment>
<dbReference type="GO" id="GO:0016594">
    <property type="term" value="F:glycine binding"/>
    <property type="evidence" value="ECO:0007669"/>
    <property type="project" value="TreeGrafter"/>
</dbReference>
<evidence type="ECO:0000313" key="11">
    <source>
        <dbReference type="EMBL" id="KAK9809402.1"/>
    </source>
</evidence>
<accession>A0AAW1PKN4</accession>
<dbReference type="FunFam" id="3.40.640.10:FF:000005">
    <property type="entry name" value="Glycine dehydrogenase (decarboxylating), mitochondrial"/>
    <property type="match status" value="1"/>
</dbReference>
<protein>
    <recommendedName>
        <fullName evidence="8">Glycine cleavage system P protein</fullName>
        <ecNumber evidence="8">1.4.4.2</ecNumber>
    </recommendedName>
</protein>
<evidence type="ECO:0000256" key="6">
    <source>
        <dbReference type="ARBA" id="ARBA00049026"/>
    </source>
</evidence>
<dbReference type="Gene3D" id="3.40.640.10">
    <property type="entry name" value="Type I PLP-dependent aspartate aminotransferase-like (Major domain)"/>
    <property type="match status" value="2"/>
</dbReference>
<comment type="cofactor">
    <cofactor evidence="1 7 8">
        <name>pyridoxal 5'-phosphate</name>
        <dbReference type="ChEBI" id="CHEBI:597326"/>
    </cofactor>
</comment>
<dbReference type="GO" id="GO:0004375">
    <property type="term" value="F:glycine dehydrogenase (decarboxylating) activity"/>
    <property type="evidence" value="ECO:0007669"/>
    <property type="project" value="UniProtKB-UniRule"/>
</dbReference>
<gene>
    <name evidence="11" type="ORF">WJX73_002642</name>
</gene>
<comment type="caution">
    <text evidence="11">The sequence shown here is derived from an EMBL/GenBank/DDBJ whole genome shotgun (WGS) entry which is preliminary data.</text>
</comment>
<sequence length="1044" mass="113146">MSGRYRGLGRLAGLLRSSGQGSRSSAAAAVNEGSLNAGAPLSGNWARCCLTGNRLLATAPLGMQFAPVLPVAVRRLTTESLQPTDTFAKRHNSAGQSDIEDMVKLTDFSSLDELIDATVPKAIRRKERMDLGEYTEGLTESGFLAKFRAMADRNKVFKSYLGMGYYNTYLPTVIQRNLLENPGWYTQYTPYQSEIAQGRLESLLNFQTMVSDLTGMPMSNASLLDEATAAAEAMTMCSAIARSKKIKFLVSDKCHPQTIAVCQTRADGLGLKVIVSDEKDFDIDKDTCGILLQYPATDGAIHDYKAIADKAHQAKAQVVAATDLLALTVMQPPSEWGADICVGSAQRFGVPMGYGGPHAAFLACDTQHKRLLPGRIIGVSKDSNGKPALRMAMQTREQHIRRDKATSNICTAQALLANIAAMYAVYHGPDGLKDIANRTHGLASILAAGASKLGLQVGKEPFFDTVRITVDSSKEAIKAAEAEGCNLRPLDDKTITISFDETTKLEDVDQLFKILNKGKAPNFTAEQLAPEVDSALGSFKRTSTFLQQPIFNLYHSEHEMLRYLKRLENRDLSLCHSMIALGSCTMKLNAATEMIPITWPELAALHPFVPLDQAQGYQEMFKDLAAQLAEITAFPAVSLQPNSGASGEYAGLMTIRAYHQSRGEGNRNICIIPTSAHGTNPASAIMAGMKIVTVPSDRQGNIDMAQLKQKAEANKDKLAALMITYPSTHGVYEEGVDEICKTIHDNGGQVYMDGANMNAQVGLTAPGLIGADVCHLNLHKTFCIPHGGGGPGMGPIGVQAHLAPFLPTHPLVPTGSLPDFKGDKDSFGVMAAAPFGSSLILPISYAYIAMMGSDGLTQASRLSILNANYMAARLKDHYPILFKGKAGTCAHEFILDLRQLDKAGIESEDIAKRLIDYGYHSPTMSWPVPNTLMVEPTESESKAELDRFCNALIAIREEIALIEKGEISKTDNMLKNAPHTADEVLAEEWTRPYSREVAAFPAEWVRQAKFWPSTGRVDNVYGDRNLISTLNEEVQPIAASVGGS</sequence>
<dbReference type="InterPro" id="IPR015421">
    <property type="entry name" value="PyrdxlP-dep_Trfase_major"/>
</dbReference>
<comment type="subunit">
    <text evidence="5">Homodimer. The glycine cleavage system is composed of four proteins: P, T, L and H.</text>
</comment>
<dbReference type="InterPro" id="IPR015424">
    <property type="entry name" value="PyrdxlP-dep_Trfase"/>
</dbReference>
<dbReference type="SUPFAM" id="SSF53383">
    <property type="entry name" value="PLP-dependent transferases"/>
    <property type="match status" value="2"/>
</dbReference>
<dbReference type="InterPro" id="IPR049315">
    <property type="entry name" value="GDC-P_N"/>
</dbReference>
<dbReference type="InterPro" id="IPR020581">
    <property type="entry name" value="GDC_P"/>
</dbReference>
<dbReference type="NCBIfam" id="NF003346">
    <property type="entry name" value="PRK04366.1"/>
    <property type="match status" value="1"/>
</dbReference>
<evidence type="ECO:0000256" key="3">
    <source>
        <dbReference type="ARBA" id="ARBA00022898"/>
    </source>
</evidence>
<feature type="domain" description="Glycine dehydrogenase C-terminal" evidence="10">
    <location>
        <begin position="859"/>
        <end position="979"/>
    </location>
</feature>
<dbReference type="NCBIfam" id="TIGR00461">
    <property type="entry name" value="gcvP"/>
    <property type="match status" value="1"/>
</dbReference>